<dbReference type="GO" id="GO:0015074">
    <property type="term" value="P:DNA integration"/>
    <property type="evidence" value="ECO:0007669"/>
    <property type="project" value="UniProtKB-KW"/>
</dbReference>
<dbReference type="InterPro" id="IPR013762">
    <property type="entry name" value="Integrase-like_cat_sf"/>
</dbReference>
<accession>A0A1Y4PV31</accession>
<dbReference type="Proteomes" id="UP000196258">
    <property type="component" value="Unassembled WGS sequence"/>
</dbReference>
<dbReference type="AlphaFoldDB" id="A0A1Y4PV31"/>
<proteinExistence type="predicted"/>
<feature type="domain" description="Core-binding (CB)" evidence="6">
    <location>
        <begin position="7"/>
        <end position="100"/>
    </location>
</feature>
<evidence type="ECO:0000259" key="5">
    <source>
        <dbReference type="PROSITE" id="PS51898"/>
    </source>
</evidence>
<dbReference type="SUPFAM" id="SSF56349">
    <property type="entry name" value="DNA breaking-rejoining enzymes"/>
    <property type="match status" value="1"/>
</dbReference>
<evidence type="ECO:0000256" key="4">
    <source>
        <dbReference type="PROSITE-ProRule" id="PRU01248"/>
    </source>
</evidence>
<name>A0A1Y4PV31_9FIRM</name>
<feature type="domain" description="Tyr recombinase" evidence="5">
    <location>
        <begin position="124"/>
        <end position="312"/>
    </location>
</feature>
<evidence type="ECO:0000259" key="6">
    <source>
        <dbReference type="PROSITE" id="PS51900"/>
    </source>
</evidence>
<comment type="caution">
    <text evidence="7">The sequence shown here is derived from an EMBL/GenBank/DDBJ whole genome shotgun (WGS) entry which is preliminary data.</text>
</comment>
<dbReference type="GO" id="GO:0006310">
    <property type="term" value="P:DNA recombination"/>
    <property type="evidence" value="ECO:0007669"/>
    <property type="project" value="UniProtKB-KW"/>
</dbReference>
<evidence type="ECO:0000256" key="3">
    <source>
        <dbReference type="ARBA" id="ARBA00023172"/>
    </source>
</evidence>
<dbReference type="InterPro" id="IPR002104">
    <property type="entry name" value="Integrase_catalytic"/>
</dbReference>
<keyword evidence="2 4" id="KW-0238">DNA-binding</keyword>
<dbReference type="EMBL" id="NFLB01000006">
    <property type="protein sequence ID" value="OUQ05219.1"/>
    <property type="molecule type" value="Genomic_DNA"/>
</dbReference>
<reference evidence="9" key="1">
    <citation type="submission" date="2017-04" db="EMBL/GenBank/DDBJ databases">
        <title>Function of individual gut microbiota members based on whole genome sequencing of pure cultures obtained from chicken caecum.</title>
        <authorList>
            <person name="Medvecky M."/>
            <person name="Cejkova D."/>
            <person name="Polansky O."/>
            <person name="Karasova D."/>
            <person name="Kubasova T."/>
            <person name="Cizek A."/>
            <person name="Rychlik I."/>
        </authorList>
    </citation>
    <scope>NUCLEOTIDE SEQUENCE [LARGE SCALE GENOMIC DNA]</scope>
    <source>
        <strain evidence="9">An149</strain>
    </source>
</reference>
<evidence type="ECO:0000313" key="8">
    <source>
        <dbReference type="EMBL" id="OUQ06019.1"/>
    </source>
</evidence>
<dbReference type="PROSITE" id="PS51898">
    <property type="entry name" value="TYR_RECOMBINASE"/>
    <property type="match status" value="1"/>
</dbReference>
<dbReference type="InterPro" id="IPR044068">
    <property type="entry name" value="CB"/>
</dbReference>
<dbReference type="GO" id="GO:0003677">
    <property type="term" value="F:DNA binding"/>
    <property type="evidence" value="ECO:0007669"/>
    <property type="project" value="UniProtKB-UniRule"/>
</dbReference>
<keyword evidence="3" id="KW-0233">DNA recombination</keyword>
<dbReference type="Gene3D" id="1.10.150.130">
    <property type="match status" value="1"/>
</dbReference>
<evidence type="ECO:0008006" key="10">
    <source>
        <dbReference type="Google" id="ProtNLM"/>
    </source>
</evidence>
<dbReference type="PANTHER" id="PTHR30349">
    <property type="entry name" value="PHAGE INTEGRASE-RELATED"/>
    <property type="match status" value="1"/>
</dbReference>
<dbReference type="RefSeq" id="WP_087255362.1">
    <property type="nucleotide sequence ID" value="NZ_CASDTW010000091.1"/>
</dbReference>
<organism evidence="7 9">
    <name type="scientific">Thomasclavelia spiroformis</name>
    <dbReference type="NCBI Taxonomy" id="29348"/>
    <lineage>
        <taxon>Bacteria</taxon>
        <taxon>Bacillati</taxon>
        <taxon>Bacillota</taxon>
        <taxon>Erysipelotrichia</taxon>
        <taxon>Erysipelotrichales</taxon>
        <taxon>Coprobacillaceae</taxon>
        <taxon>Thomasclavelia</taxon>
    </lineage>
</organism>
<dbReference type="EMBL" id="NFLB01000003">
    <property type="protein sequence ID" value="OUQ06019.1"/>
    <property type="molecule type" value="Genomic_DNA"/>
</dbReference>
<evidence type="ECO:0000256" key="1">
    <source>
        <dbReference type="ARBA" id="ARBA00022908"/>
    </source>
</evidence>
<dbReference type="InterPro" id="IPR004107">
    <property type="entry name" value="Integrase_SAM-like_N"/>
</dbReference>
<dbReference type="Pfam" id="PF02899">
    <property type="entry name" value="Phage_int_SAM_1"/>
    <property type="match status" value="1"/>
</dbReference>
<gene>
    <name evidence="8" type="ORF">B5E91_04205</name>
    <name evidence="7" type="ORF">B5E91_06090</name>
</gene>
<dbReference type="PANTHER" id="PTHR30349:SF81">
    <property type="entry name" value="TYROSINE RECOMBINASE XERC"/>
    <property type="match status" value="1"/>
</dbReference>
<protein>
    <recommendedName>
        <fullName evidence="10">Integrase</fullName>
    </recommendedName>
</protein>
<evidence type="ECO:0000256" key="2">
    <source>
        <dbReference type="ARBA" id="ARBA00023125"/>
    </source>
</evidence>
<dbReference type="InterPro" id="IPR050090">
    <property type="entry name" value="Tyrosine_recombinase_XerCD"/>
</dbReference>
<dbReference type="PROSITE" id="PS51900">
    <property type="entry name" value="CB"/>
    <property type="match status" value="1"/>
</dbReference>
<sequence length="337" mass="39119">MNNKNSCSFQYLIQSFFQQRLMQHKKVSGQTINSYRDTFKIYFEFLIGEYNIQPSAITLEHLDREHILEFCKYLETRRKNCSSTINNRLSAIHSFLKYVSEMSPDNSYLVSQSLAIPFQKTTIKTMDFITKDEFDSIILLCDTNTMLGARDKLMFLILYNTGLRVSELISLKYCDINDLDIPNRTCLKIYGKGRKERIVPLWKTTSQYLSKYIDRFGIKDNDYLLIGKNGEKLTRSGVRFRVEKYVKEAGNTCNSLKNKNISVHTFRHSVAMNLLQAGVDISTIAIWLGHSSILTTHKYMVADIELKRKAMERVNTSSDSTMNYQPSDDILEFLKNL</sequence>
<dbReference type="InterPro" id="IPR010998">
    <property type="entry name" value="Integrase_recombinase_N"/>
</dbReference>
<evidence type="ECO:0000313" key="7">
    <source>
        <dbReference type="EMBL" id="OUQ05219.1"/>
    </source>
</evidence>
<dbReference type="Pfam" id="PF00589">
    <property type="entry name" value="Phage_integrase"/>
    <property type="match status" value="1"/>
</dbReference>
<dbReference type="Gene3D" id="1.10.443.10">
    <property type="entry name" value="Intergrase catalytic core"/>
    <property type="match status" value="1"/>
</dbReference>
<reference evidence="7" key="2">
    <citation type="journal article" date="2018" name="BMC Genomics">
        <title>Whole genome sequencing and function prediction of 133 gut anaerobes isolated from chicken caecum in pure cultures.</title>
        <authorList>
            <person name="Medvecky M."/>
            <person name="Cejkova D."/>
            <person name="Polansky O."/>
            <person name="Karasova D."/>
            <person name="Kubasova T."/>
            <person name="Cizek A."/>
            <person name="Rychlik I."/>
        </authorList>
    </citation>
    <scope>NUCLEOTIDE SEQUENCE</scope>
    <source>
        <strain evidence="7">An149</strain>
    </source>
</reference>
<evidence type="ECO:0000313" key="9">
    <source>
        <dbReference type="Proteomes" id="UP000196258"/>
    </source>
</evidence>
<keyword evidence="1" id="KW-0229">DNA integration</keyword>
<dbReference type="InterPro" id="IPR011010">
    <property type="entry name" value="DNA_brk_join_enz"/>
</dbReference>